<evidence type="ECO:0000313" key="3">
    <source>
        <dbReference type="Proteomes" id="UP000268727"/>
    </source>
</evidence>
<evidence type="ECO:0000256" key="1">
    <source>
        <dbReference type="SAM" id="SignalP"/>
    </source>
</evidence>
<gene>
    <name evidence="2" type="ORF">EDD40_2378</name>
</gene>
<comment type="caution">
    <text evidence="2">The sequence shown here is derived from an EMBL/GenBank/DDBJ whole genome shotgun (WGS) entry which is preliminary data.</text>
</comment>
<sequence length="185" mass="18752">MNLSSGGRTRLRARIAAAVTGAVALAALVPGVAQASPPANDDFDQAGAITALPFAADVDFTEATRAEDDPVCTTGDVASVWFDYTAGSAGVLEVDVTGGGGSAGVAIHTGPRGAVQRVPDTGCWSSSVVVNSDETGCVYGVGCGCPTGWLIQAASGSRGGRGRCAKRCGYRVWARSRVACLWSRI</sequence>
<proteinExistence type="predicted"/>
<organism evidence="2 3">
    <name type="scientific">Saccharothrix texasensis</name>
    <dbReference type="NCBI Taxonomy" id="103734"/>
    <lineage>
        <taxon>Bacteria</taxon>
        <taxon>Bacillati</taxon>
        <taxon>Actinomycetota</taxon>
        <taxon>Actinomycetes</taxon>
        <taxon>Pseudonocardiales</taxon>
        <taxon>Pseudonocardiaceae</taxon>
        <taxon>Saccharothrix</taxon>
    </lineage>
</organism>
<dbReference type="EMBL" id="RJKM01000001">
    <property type="protein sequence ID" value="ROP37091.1"/>
    <property type="molecule type" value="Genomic_DNA"/>
</dbReference>
<protein>
    <submittedName>
        <fullName evidence="2">Uncharacterized protein</fullName>
    </submittedName>
</protein>
<dbReference type="AlphaFoldDB" id="A0A3N1H3L3"/>
<dbReference type="Proteomes" id="UP000268727">
    <property type="component" value="Unassembled WGS sequence"/>
</dbReference>
<name>A0A3N1H3L3_9PSEU</name>
<accession>A0A3N1H3L3</accession>
<evidence type="ECO:0000313" key="2">
    <source>
        <dbReference type="EMBL" id="ROP37091.1"/>
    </source>
</evidence>
<keyword evidence="3" id="KW-1185">Reference proteome</keyword>
<feature type="signal peptide" evidence="1">
    <location>
        <begin position="1"/>
        <end position="35"/>
    </location>
</feature>
<reference evidence="2 3" key="1">
    <citation type="submission" date="2018-11" db="EMBL/GenBank/DDBJ databases">
        <title>Sequencing the genomes of 1000 actinobacteria strains.</title>
        <authorList>
            <person name="Klenk H.-P."/>
        </authorList>
    </citation>
    <scope>NUCLEOTIDE SEQUENCE [LARGE SCALE GENOMIC DNA]</scope>
    <source>
        <strain evidence="2 3">DSM 44231</strain>
    </source>
</reference>
<keyword evidence="1" id="KW-0732">Signal</keyword>
<feature type="chain" id="PRO_5017962620" evidence="1">
    <location>
        <begin position="36"/>
        <end position="185"/>
    </location>
</feature>